<evidence type="ECO:0000256" key="4">
    <source>
        <dbReference type="ARBA" id="ARBA00023306"/>
    </source>
</evidence>
<dbReference type="EMBL" id="JAAORC010000001">
    <property type="protein sequence ID" value="MBO8222801.1"/>
    <property type="molecule type" value="Genomic_DNA"/>
</dbReference>
<dbReference type="RefSeq" id="WP_198513543.1">
    <property type="nucleotide sequence ID" value="NZ_JAAORC010000001.1"/>
</dbReference>
<name>A0A8I2BK17_PROMR</name>
<dbReference type="PIRSF" id="PIRSF019345">
    <property type="entry name" value="ScpB"/>
    <property type="match status" value="1"/>
</dbReference>
<dbReference type="Proteomes" id="UP000666562">
    <property type="component" value="Unassembled WGS sequence"/>
</dbReference>
<sequence>MSDIDLVTKVEAVLYLKGRPITKKDLSEITNSDINSINDAIKDLKNKYSNPNSAIELNAVNNSFSLELKSSLNEFVDDLLPSDLKTSELRTLATIAIKKKILQSDLILLRGSGAYDHIKELLDKKFIVKRKQKDGRSYWLSLSEKFFQTFAVSNEYLSKIGSRNNKQQ</sequence>
<evidence type="ECO:0000256" key="3">
    <source>
        <dbReference type="ARBA" id="ARBA00022829"/>
    </source>
</evidence>
<keyword evidence="2" id="KW-0132">Cell division</keyword>
<dbReference type="PANTHER" id="PTHR34298:SF2">
    <property type="entry name" value="SEGREGATION AND CONDENSATION PROTEIN B"/>
    <property type="match status" value="1"/>
</dbReference>
<reference evidence="5" key="1">
    <citation type="submission" date="2020-03" db="EMBL/GenBank/DDBJ databases">
        <title>Genome differentiation and subclade ecological adaptation of Prochlorococcus HLII clade in the global ocean.</title>
        <authorList>
            <person name="Yan W."/>
            <person name="Fen X."/>
            <person name="Zhang W."/>
        </authorList>
    </citation>
    <scope>NUCLEOTIDE SEQUENCE</scope>
    <source>
        <strain evidence="5">XMU1401</strain>
    </source>
</reference>
<proteinExistence type="predicted"/>
<evidence type="ECO:0000256" key="1">
    <source>
        <dbReference type="ARBA" id="ARBA00022490"/>
    </source>
</evidence>
<dbReference type="GO" id="GO:0051304">
    <property type="term" value="P:chromosome separation"/>
    <property type="evidence" value="ECO:0007669"/>
    <property type="project" value="InterPro"/>
</dbReference>
<comment type="caution">
    <text evidence="5">The sequence shown here is derived from an EMBL/GenBank/DDBJ whole genome shotgun (WGS) entry which is preliminary data.</text>
</comment>
<dbReference type="GO" id="GO:0051301">
    <property type="term" value="P:cell division"/>
    <property type="evidence" value="ECO:0007669"/>
    <property type="project" value="UniProtKB-KW"/>
</dbReference>
<evidence type="ECO:0000313" key="5">
    <source>
        <dbReference type="EMBL" id="MBO8222801.1"/>
    </source>
</evidence>
<keyword evidence="4" id="KW-0131">Cell cycle</keyword>
<dbReference type="InterPro" id="IPR036390">
    <property type="entry name" value="WH_DNA-bd_sf"/>
</dbReference>
<dbReference type="Gene3D" id="1.10.10.10">
    <property type="entry name" value="Winged helix-like DNA-binding domain superfamily/Winged helix DNA-binding domain"/>
    <property type="match status" value="2"/>
</dbReference>
<gene>
    <name evidence="5" type="primary">scpB</name>
    <name evidence="5" type="ORF">HA142_04670</name>
</gene>
<evidence type="ECO:0000256" key="2">
    <source>
        <dbReference type="ARBA" id="ARBA00022618"/>
    </source>
</evidence>
<dbReference type="InterPro" id="IPR005234">
    <property type="entry name" value="ScpB_csome_segregation"/>
</dbReference>
<organism evidence="5 6">
    <name type="scientific">Prochlorococcus marinus str. XMU1401</name>
    <dbReference type="NCBI Taxonomy" id="2052594"/>
    <lineage>
        <taxon>Bacteria</taxon>
        <taxon>Bacillati</taxon>
        <taxon>Cyanobacteriota</taxon>
        <taxon>Cyanophyceae</taxon>
        <taxon>Synechococcales</taxon>
        <taxon>Prochlorococcaceae</taxon>
        <taxon>Prochlorococcus</taxon>
    </lineage>
</organism>
<dbReference type="PANTHER" id="PTHR34298">
    <property type="entry name" value="SEGREGATION AND CONDENSATION PROTEIN B"/>
    <property type="match status" value="1"/>
</dbReference>
<accession>A0A8I2BK17</accession>
<dbReference type="InterPro" id="IPR036388">
    <property type="entry name" value="WH-like_DNA-bd_sf"/>
</dbReference>
<dbReference type="SUPFAM" id="SSF46785">
    <property type="entry name" value="Winged helix' DNA-binding domain"/>
    <property type="match status" value="2"/>
</dbReference>
<dbReference type="AlphaFoldDB" id="A0A8I2BK17"/>
<dbReference type="Pfam" id="PF04079">
    <property type="entry name" value="SMC_ScpB"/>
    <property type="match status" value="1"/>
</dbReference>
<evidence type="ECO:0000313" key="6">
    <source>
        <dbReference type="Proteomes" id="UP000666562"/>
    </source>
</evidence>
<dbReference type="NCBIfam" id="TIGR00281">
    <property type="entry name" value="SMC-Scp complex subunit ScpB"/>
    <property type="match status" value="1"/>
</dbReference>
<keyword evidence="1" id="KW-0963">Cytoplasm</keyword>
<protein>
    <submittedName>
        <fullName evidence="5">SMC-Scp complex subunit ScpB</fullName>
    </submittedName>
</protein>
<keyword evidence="3" id="KW-0159">Chromosome partition</keyword>